<dbReference type="PANTHER" id="PTHR37023">
    <property type="entry name" value="TRANSPOSASE"/>
    <property type="match status" value="1"/>
</dbReference>
<dbReference type="Proteomes" id="UP001056426">
    <property type="component" value="Chromosome"/>
</dbReference>
<gene>
    <name evidence="2" type="ORF">M9189_06010</name>
</gene>
<keyword evidence="3" id="KW-1185">Reference proteome</keyword>
<reference evidence="2" key="1">
    <citation type="submission" date="2022-05" db="EMBL/GenBank/DDBJ databases">
        <authorList>
            <person name="Sun X."/>
        </authorList>
    </citation>
    <scope>NUCLEOTIDE SEQUENCE</scope>
    <source>
        <strain evidence="2">Ai-910</strain>
    </source>
</reference>
<evidence type="ECO:0000313" key="2">
    <source>
        <dbReference type="EMBL" id="URW80904.1"/>
    </source>
</evidence>
<accession>A0A9J6ZTY3</accession>
<dbReference type="GO" id="GO:0003677">
    <property type="term" value="F:DNA binding"/>
    <property type="evidence" value="ECO:0007669"/>
    <property type="project" value="InterPro"/>
</dbReference>
<evidence type="ECO:0000259" key="1">
    <source>
        <dbReference type="Pfam" id="PF04986"/>
    </source>
</evidence>
<dbReference type="AlphaFoldDB" id="A0A9J6ZTY3"/>
<organism evidence="2 3">
    <name type="scientific">Xiashengella succiniciproducens</name>
    <dbReference type="NCBI Taxonomy" id="2949635"/>
    <lineage>
        <taxon>Bacteria</taxon>
        <taxon>Pseudomonadati</taxon>
        <taxon>Bacteroidota</taxon>
        <taxon>Bacteroidia</taxon>
        <taxon>Marinilabiliales</taxon>
        <taxon>Marinilabiliaceae</taxon>
        <taxon>Xiashengella</taxon>
    </lineage>
</organism>
<dbReference type="KEGG" id="alkq:M9189_06010"/>
<dbReference type="Pfam" id="PF04986">
    <property type="entry name" value="Y2_Tnp"/>
    <property type="match status" value="1"/>
</dbReference>
<dbReference type="GO" id="GO:0006313">
    <property type="term" value="P:DNA transposition"/>
    <property type="evidence" value="ECO:0007669"/>
    <property type="project" value="InterPro"/>
</dbReference>
<feature type="domain" description="Transposase IS801/IS1294" evidence="1">
    <location>
        <begin position="15"/>
        <end position="189"/>
    </location>
</feature>
<evidence type="ECO:0000313" key="3">
    <source>
        <dbReference type="Proteomes" id="UP001056426"/>
    </source>
</evidence>
<dbReference type="EMBL" id="CP098400">
    <property type="protein sequence ID" value="URW80904.1"/>
    <property type="molecule type" value="Genomic_DNA"/>
</dbReference>
<dbReference type="InterPro" id="IPR007069">
    <property type="entry name" value="Transposase_32"/>
</dbReference>
<dbReference type="PANTHER" id="PTHR37023:SF1">
    <property type="entry name" value="ISSOD25 TRANSPOSASE TNPA_ISSOD25"/>
    <property type="match status" value="1"/>
</dbReference>
<reference evidence="2" key="2">
    <citation type="submission" date="2022-06" db="EMBL/GenBank/DDBJ databases">
        <title>Xiashengella guii gen. nov. sp. nov., a bacterium isolated form anaerobic digestion tank.</title>
        <authorList>
            <person name="Huang H."/>
        </authorList>
    </citation>
    <scope>NUCLEOTIDE SEQUENCE</scope>
    <source>
        <strain evidence="2">Ai-910</strain>
    </source>
</reference>
<dbReference type="GO" id="GO:0004803">
    <property type="term" value="F:transposase activity"/>
    <property type="evidence" value="ECO:0007669"/>
    <property type="project" value="InterPro"/>
</dbReference>
<proteinExistence type="predicted"/>
<sequence>MLHSFGYTHYGCETGAVAVLHTWGQNLSLHPHLHCIVPAAGYSLSGKWRHIGKYDNYLYPVHQLSAAFKGKFLDSIKRELRKLSAMDGFKVCLEKAHQKKWVVYCEPSMAGAEHVIRYLGQYTHRIAISNQRILNVDPIHVTFVAKDYRDRAQKKPVSLTGEEFLRRFSLHVMPDGYVRIRRFGIYHHSTKLHLDLQFVPDEKPDIEQMAADQNDETASERILRLTGFDLTKCPHCKEGRLIVIRTLPRIRSPAGNLPSLLFAKLQ</sequence>
<protein>
    <submittedName>
        <fullName evidence="2">Transposase</fullName>
    </submittedName>
</protein>
<name>A0A9J6ZTY3_9BACT</name>